<evidence type="ECO:0000313" key="1">
    <source>
        <dbReference type="EMBL" id="CAC5422739.1"/>
    </source>
</evidence>
<keyword evidence="2" id="KW-1185">Reference proteome</keyword>
<dbReference type="EMBL" id="CACVKT020009697">
    <property type="protein sequence ID" value="CAC5422739.1"/>
    <property type="molecule type" value="Genomic_DNA"/>
</dbReference>
<protein>
    <submittedName>
        <fullName evidence="1">Uncharacterized protein</fullName>
    </submittedName>
</protein>
<dbReference type="OrthoDB" id="6070148at2759"/>
<proteinExistence type="predicted"/>
<gene>
    <name evidence="1" type="ORF">MCOR_54771</name>
</gene>
<accession>A0A6J8EQ64</accession>
<evidence type="ECO:0000313" key="2">
    <source>
        <dbReference type="Proteomes" id="UP000507470"/>
    </source>
</evidence>
<dbReference type="AlphaFoldDB" id="A0A6J8EQ64"/>
<sequence length="161" mass="18319">MLLADAANSVRRHLKKLQNQQVVNQLLQNNSSTGTFSTDLGGQGLSHPLALGVDPKLKADIWSNKFANLEDLLKSKSTVVEYIPVEKDDSLTFVKIVVIRQKLSFWHSDKRPLHLWGNFFEKYPNESPQLMKYAITIANLAEKAGVEAAFSYDQAYRQWRK</sequence>
<dbReference type="Proteomes" id="UP000507470">
    <property type="component" value="Unassembled WGS sequence"/>
</dbReference>
<reference evidence="1 2" key="1">
    <citation type="submission" date="2020-06" db="EMBL/GenBank/DDBJ databases">
        <authorList>
            <person name="Li R."/>
            <person name="Bekaert M."/>
        </authorList>
    </citation>
    <scope>NUCLEOTIDE SEQUENCE [LARGE SCALE GENOMIC DNA]</scope>
    <source>
        <strain evidence="2">wild</strain>
    </source>
</reference>
<name>A0A6J8EQ64_MYTCO</name>
<organism evidence="1 2">
    <name type="scientific">Mytilus coruscus</name>
    <name type="common">Sea mussel</name>
    <dbReference type="NCBI Taxonomy" id="42192"/>
    <lineage>
        <taxon>Eukaryota</taxon>
        <taxon>Metazoa</taxon>
        <taxon>Spiralia</taxon>
        <taxon>Lophotrochozoa</taxon>
        <taxon>Mollusca</taxon>
        <taxon>Bivalvia</taxon>
        <taxon>Autobranchia</taxon>
        <taxon>Pteriomorphia</taxon>
        <taxon>Mytilida</taxon>
        <taxon>Mytiloidea</taxon>
        <taxon>Mytilidae</taxon>
        <taxon>Mytilinae</taxon>
        <taxon>Mytilus</taxon>
    </lineage>
</organism>